<feature type="DNA-binding region" description="OmpR/PhoB-type" evidence="7">
    <location>
        <begin position="120"/>
        <end position="222"/>
    </location>
</feature>
<dbReference type="GO" id="GO:0000976">
    <property type="term" value="F:transcription cis-regulatory region binding"/>
    <property type="evidence" value="ECO:0007669"/>
    <property type="project" value="TreeGrafter"/>
</dbReference>
<dbReference type="GO" id="GO:0032993">
    <property type="term" value="C:protein-DNA complex"/>
    <property type="evidence" value="ECO:0007669"/>
    <property type="project" value="TreeGrafter"/>
</dbReference>
<comment type="caution">
    <text evidence="10">The sequence shown here is derived from an EMBL/GenBank/DDBJ whole genome shotgun (WGS) entry which is preliminary data.</text>
</comment>
<feature type="domain" description="OmpR/PhoB-type" evidence="9">
    <location>
        <begin position="120"/>
        <end position="222"/>
    </location>
</feature>
<protein>
    <submittedName>
        <fullName evidence="10">Two component response regulator protein</fullName>
    </submittedName>
</protein>
<keyword evidence="2" id="KW-0902">Two-component regulatory system</keyword>
<dbReference type="GO" id="GO:0000156">
    <property type="term" value="F:phosphorelay response regulator activity"/>
    <property type="evidence" value="ECO:0007669"/>
    <property type="project" value="TreeGrafter"/>
</dbReference>
<evidence type="ECO:0000256" key="6">
    <source>
        <dbReference type="PROSITE-ProRule" id="PRU00169"/>
    </source>
</evidence>
<keyword evidence="3" id="KW-0805">Transcription regulation</keyword>
<dbReference type="Proteomes" id="UP000006772">
    <property type="component" value="Unassembled WGS sequence"/>
</dbReference>
<evidence type="ECO:0000313" key="11">
    <source>
        <dbReference type="Proteomes" id="UP000006772"/>
    </source>
</evidence>
<dbReference type="InterPro" id="IPR016032">
    <property type="entry name" value="Sig_transdc_resp-reg_C-effctor"/>
</dbReference>
<evidence type="ECO:0000313" key="10">
    <source>
        <dbReference type="EMBL" id="EOA04959.1"/>
    </source>
</evidence>
<evidence type="ECO:0000256" key="1">
    <source>
        <dbReference type="ARBA" id="ARBA00022553"/>
    </source>
</evidence>
<reference evidence="10 11" key="1">
    <citation type="journal article" date="2013" name="Front. Microbiol.">
        <title>The genome of the endophytic bacterium H. frisingense GSF30(T) identifies diverse strategies in the Herbaspirillum genus to interact with plants.</title>
        <authorList>
            <person name="Straub D."/>
            <person name="Rothballer M."/>
            <person name="Hartmann A."/>
            <person name="Ludewig U."/>
        </authorList>
    </citation>
    <scope>NUCLEOTIDE SEQUENCE [LARGE SCALE GENOMIC DNA]</scope>
    <source>
        <strain evidence="10 11">GSF30</strain>
    </source>
</reference>
<keyword evidence="4 7" id="KW-0238">DNA-binding</keyword>
<feature type="modified residue" description="4-aspartylphosphate" evidence="6">
    <location>
        <position position="56"/>
    </location>
</feature>
<dbReference type="Pfam" id="PF00486">
    <property type="entry name" value="Trans_reg_C"/>
    <property type="match status" value="1"/>
</dbReference>
<evidence type="ECO:0000256" key="3">
    <source>
        <dbReference type="ARBA" id="ARBA00023015"/>
    </source>
</evidence>
<dbReference type="PROSITE" id="PS50110">
    <property type="entry name" value="RESPONSE_REGULATORY"/>
    <property type="match status" value="1"/>
</dbReference>
<evidence type="ECO:0000256" key="5">
    <source>
        <dbReference type="ARBA" id="ARBA00023163"/>
    </source>
</evidence>
<name>A0AAI9N477_9BURK</name>
<evidence type="ECO:0000256" key="7">
    <source>
        <dbReference type="PROSITE-ProRule" id="PRU01091"/>
    </source>
</evidence>
<dbReference type="PROSITE" id="PS51755">
    <property type="entry name" value="OMPR_PHOB"/>
    <property type="match status" value="1"/>
</dbReference>
<keyword evidence="5" id="KW-0804">Transcription</keyword>
<accession>A0AAI9N477</accession>
<keyword evidence="1 6" id="KW-0597">Phosphoprotein</keyword>
<dbReference type="Gene3D" id="1.10.10.10">
    <property type="entry name" value="Winged helix-like DNA-binding domain superfamily/Winged helix DNA-binding domain"/>
    <property type="match status" value="1"/>
</dbReference>
<organism evidence="10 11">
    <name type="scientific">Herbaspirillum frisingense GSF30</name>
    <dbReference type="NCBI Taxonomy" id="864073"/>
    <lineage>
        <taxon>Bacteria</taxon>
        <taxon>Pseudomonadati</taxon>
        <taxon>Pseudomonadota</taxon>
        <taxon>Betaproteobacteria</taxon>
        <taxon>Burkholderiales</taxon>
        <taxon>Oxalobacteraceae</taxon>
        <taxon>Herbaspirillum</taxon>
    </lineage>
</organism>
<dbReference type="EMBL" id="AEEC02000011">
    <property type="protein sequence ID" value="EOA04959.1"/>
    <property type="molecule type" value="Genomic_DNA"/>
</dbReference>
<evidence type="ECO:0000259" key="9">
    <source>
        <dbReference type="PROSITE" id="PS51755"/>
    </source>
</evidence>
<evidence type="ECO:0000256" key="2">
    <source>
        <dbReference type="ARBA" id="ARBA00023012"/>
    </source>
</evidence>
<dbReference type="Gene3D" id="3.40.50.2300">
    <property type="match status" value="1"/>
</dbReference>
<dbReference type="RefSeq" id="WP_006463217.1">
    <property type="nucleotide sequence ID" value="NZ_AEEC02000011.1"/>
</dbReference>
<sequence>MANILLIEEILTSGQRQGSHAVRKLMEQQGHKVLSVMADGEKLLMPTQDCDIAVVDVGQASGTGYTVTEQLRAAHGSMGILLLAGQEETAAQRVVGLQRGADFCEARPEQTDLLNAYIDVLLRRVASEVWRLDTKARTLRAPRHDAVEINVREVALLRALADSARNAVDRPTIAHAFGADWISFDERVLEKTVSRLRRKWRERTLGDLPLRTLHGVGYCFTEALQVH</sequence>
<gene>
    <name evidence="10" type="ORF">HFRIS_010114</name>
</gene>
<dbReference type="GO" id="GO:0005829">
    <property type="term" value="C:cytosol"/>
    <property type="evidence" value="ECO:0007669"/>
    <property type="project" value="TreeGrafter"/>
</dbReference>
<evidence type="ECO:0000259" key="8">
    <source>
        <dbReference type="PROSITE" id="PS50110"/>
    </source>
</evidence>
<dbReference type="InterPro" id="IPR011006">
    <property type="entry name" value="CheY-like_superfamily"/>
</dbReference>
<dbReference type="PANTHER" id="PTHR48111">
    <property type="entry name" value="REGULATOR OF RPOS"/>
    <property type="match status" value="1"/>
</dbReference>
<dbReference type="SMART" id="SM00862">
    <property type="entry name" value="Trans_reg_C"/>
    <property type="match status" value="1"/>
</dbReference>
<dbReference type="InterPro" id="IPR039420">
    <property type="entry name" value="WalR-like"/>
</dbReference>
<dbReference type="PANTHER" id="PTHR48111:SF4">
    <property type="entry name" value="DNA-BINDING DUAL TRANSCRIPTIONAL REGULATOR OMPR"/>
    <property type="match status" value="1"/>
</dbReference>
<dbReference type="GO" id="GO:0006355">
    <property type="term" value="P:regulation of DNA-templated transcription"/>
    <property type="evidence" value="ECO:0007669"/>
    <property type="project" value="InterPro"/>
</dbReference>
<proteinExistence type="predicted"/>
<dbReference type="SUPFAM" id="SSF52172">
    <property type="entry name" value="CheY-like"/>
    <property type="match status" value="1"/>
</dbReference>
<feature type="domain" description="Response regulatory" evidence="8">
    <location>
        <begin position="1"/>
        <end position="122"/>
    </location>
</feature>
<dbReference type="InterPro" id="IPR036388">
    <property type="entry name" value="WH-like_DNA-bd_sf"/>
</dbReference>
<dbReference type="SUPFAM" id="SSF46894">
    <property type="entry name" value="C-terminal effector domain of the bipartite response regulators"/>
    <property type="match status" value="1"/>
</dbReference>
<dbReference type="AlphaFoldDB" id="A0AAI9N477"/>
<dbReference type="InterPro" id="IPR001789">
    <property type="entry name" value="Sig_transdc_resp-reg_receiver"/>
</dbReference>
<dbReference type="InterPro" id="IPR001867">
    <property type="entry name" value="OmpR/PhoB-type_DNA-bd"/>
</dbReference>
<evidence type="ECO:0000256" key="4">
    <source>
        <dbReference type="ARBA" id="ARBA00023125"/>
    </source>
</evidence>